<name>A0A0A9BYV8_ARUDO</name>
<dbReference type="AlphaFoldDB" id="A0A0A9BYV8"/>
<protein>
    <submittedName>
        <fullName evidence="1">Uncharacterized protein</fullName>
    </submittedName>
</protein>
<reference evidence="1" key="1">
    <citation type="submission" date="2014-09" db="EMBL/GenBank/DDBJ databases">
        <authorList>
            <person name="Magalhaes I.L.F."/>
            <person name="Oliveira U."/>
            <person name="Santos F.R."/>
            <person name="Vidigal T.H.D.A."/>
            <person name="Brescovit A.D."/>
            <person name="Santos A.J."/>
        </authorList>
    </citation>
    <scope>NUCLEOTIDE SEQUENCE</scope>
    <source>
        <tissue evidence="1">Shoot tissue taken approximately 20 cm above the soil surface</tissue>
    </source>
</reference>
<proteinExistence type="predicted"/>
<organism evidence="1">
    <name type="scientific">Arundo donax</name>
    <name type="common">Giant reed</name>
    <name type="synonym">Donax arundinaceus</name>
    <dbReference type="NCBI Taxonomy" id="35708"/>
    <lineage>
        <taxon>Eukaryota</taxon>
        <taxon>Viridiplantae</taxon>
        <taxon>Streptophyta</taxon>
        <taxon>Embryophyta</taxon>
        <taxon>Tracheophyta</taxon>
        <taxon>Spermatophyta</taxon>
        <taxon>Magnoliopsida</taxon>
        <taxon>Liliopsida</taxon>
        <taxon>Poales</taxon>
        <taxon>Poaceae</taxon>
        <taxon>PACMAD clade</taxon>
        <taxon>Arundinoideae</taxon>
        <taxon>Arundineae</taxon>
        <taxon>Arundo</taxon>
    </lineage>
</organism>
<sequence>MYYFLRNTDTCTTLRVAYPIRLGYGYASDTYPERISKKRKKNPFRYLSDTAHPAH</sequence>
<accession>A0A0A9BYV8</accession>
<dbReference type="EMBL" id="GBRH01233443">
    <property type="protein sequence ID" value="JAD64452.1"/>
    <property type="molecule type" value="Transcribed_RNA"/>
</dbReference>
<reference evidence="1" key="2">
    <citation type="journal article" date="2015" name="Data Brief">
        <title>Shoot transcriptome of the giant reed, Arundo donax.</title>
        <authorList>
            <person name="Barrero R.A."/>
            <person name="Guerrero F.D."/>
            <person name="Moolhuijzen P."/>
            <person name="Goolsby J.A."/>
            <person name="Tidwell J."/>
            <person name="Bellgard S.E."/>
            <person name="Bellgard M.I."/>
        </authorList>
    </citation>
    <scope>NUCLEOTIDE SEQUENCE</scope>
    <source>
        <tissue evidence="1">Shoot tissue taken approximately 20 cm above the soil surface</tissue>
    </source>
</reference>
<evidence type="ECO:0000313" key="1">
    <source>
        <dbReference type="EMBL" id="JAD64452.1"/>
    </source>
</evidence>